<keyword evidence="10" id="KW-0998">Cell outer membrane</keyword>
<evidence type="ECO:0000256" key="8">
    <source>
        <dbReference type="ARBA" id="ARBA00023114"/>
    </source>
</evidence>
<evidence type="ECO:0000259" key="12">
    <source>
        <dbReference type="Pfam" id="PF13609"/>
    </source>
</evidence>
<sequence>MQKKLIALAIAGLVSAPAFAQSNVTIYGLVDMGFAYRTDNIVSTVGSKSAIDSGMAAGNRIGFKGTEDLGNGLKAGFVVEQGFFADSGTGRSDGLASRQSYLSLSGGFGTVAVGRMYSPQDSMYFRFDPFSNGTVGQMSNIATKEVRLNNAVAYISPSFSGLSVTLGYSTDVGENQSGGSFGNDVAGGASVGNEAAGNVGDVRAWVINPMYTNGPLTVALNYHEVEAAKISDNKTKVFDIGGSYDFGVVKLAGMYGTREDDDTVAGVATDIQQWFVGITVPVGAAGKVLAGYGQAENDATGANGADAEMWSIGYNHALSKRTGLYAVYADVSNSGGVANTGLNKSLGDASYSGQGYQEGFQVGVRHSF</sequence>
<dbReference type="EMBL" id="AMXF01000066">
    <property type="protein sequence ID" value="ENO97068.1"/>
    <property type="molecule type" value="Genomic_DNA"/>
</dbReference>
<evidence type="ECO:0000313" key="13">
    <source>
        <dbReference type="EMBL" id="ENO97068.1"/>
    </source>
</evidence>
<dbReference type="Gene3D" id="2.40.160.10">
    <property type="entry name" value="Porin"/>
    <property type="match status" value="1"/>
</dbReference>
<dbReference type="GO" id="GO:0015288">
    <property type="term" value="F:porin activity"/>
    <property type="evidence" value="ECO:0007669"/>
    <property type="project" value="UniProtKB-KW"/>
</dbReference>
<evidence type="ECO:0000256" key="6">
    <source>
        <dbReference type="ARBA" id="ARBA00022729"/>
    </source>
</evidence>
<comment type="subcellular location">
    <subcellularLocation>
        <location evidence="1">Cell outer membrane</location>
        <topology evidence="1">Multi-pass membrane protein</topology>
    </subcellularLocation>
</comment>
<keyword evidence="9" id="KW-0472">Membrane</keyword>
<evidence type="ECO:0000256" key="1">
    <source>
        <dbReference type="ARBA" id="ARBA00004571"/>
    </source>
</evidence>
<dbReference type="PRINTS" id="PR00184">
    <property type="entry name" value="NEISSPPORIN"/>
</dbReference>
<comment type="caution">
    <text evidence="13">The sequence shown here is derived from an EMBL/GenBank/DDBJ whole genome shotgun (WGS) entry which is preliminary data.</text>
</comment>
<dbReference type="Pfam" id="PF13609">
    <property type="entry name" value="Porin_4"/>
    <property type="match status" value="1"/>
</dbReference>
<reference evidence="13 14" key="1">
    <citation type="submission" date="2012-09" db="EMBL/GenBank/DDBJ databases">
        <title>Draft Genome Sequences of 6 Strains from Genus Thauera.</title>
        <authorList>
            <person name="Liu B."/>
            <person name="Shapleigh J.P."/>
            <person name="Frostegard A.H."/>
        </authorList>
    </citation>
    <scope>NUCLEOTIDE SEQUENCE [LARGE SCALE GENOMIC DNA]</scope>
    <source>
        <strain evidence="13 14">B4P</strain>
    </source>
</reference>
<evidence type="ECO:0000313" key="14">
    <source>
        <dbReference type="Proteomes" id="UP000013047"/>
    </source>
</evidence>
<dbReference type="RefSeq" id="WP_004362604.1">
    <property type="nucleotide sequence ID" value="NZ_AMXF01000066.1"/>
</dbReference>
<feature type="chain" id="PRO_5004128839" evidence="11">
    <location>
        <begin position="21"/>
        <end position="368"/>
    </location>
</feature>
<dbReference type="OrthoDB" id="5293374at2"/>
<keyword evidence="5" id="KW-0812">Transmembrane</keyword>
<organism evidence="13 14">
    <name type="scientific">Thauera phenylacetica B4P</name>
    <dbReference type="NCBI Taxonomy" id="1234382"/>
    <lineage>
        <taxon>Bacteria</taxon>
        <taxon>Pseudomonadati</taxon>
        <taxon>Pseudomonadota</taxon>
        <taxon>Betaproteobacteria</taxon>
        <taxon>Rhodocyclales</taxon>
        <taxon>Zoogloeaceae</taxon>
        <taxon>Thauera</taxon>
    </lineage>
</organism>
<dbReference type="PRINTS" id="PR00182">
    <property type="entry name" value="ECOLNEIPORIN"/>
</dbReference>
<protein>
    <submittedName>
        <fullName evidence="13">Outer membrane porin protein</fullName>
    </submittedName>
</protein>
<evidence type="ECO:0000256" key="9">
    <source>
        <dbReference type="ARBA" id="ARBA00023136"/>
    </source>
</evidence>
<evidence type="ECO:0000256" key="5">
    <source>
        <dbReference type="ARBA" id="ARBA00022692"/>
    </source>
</evidence>
<proteinExistence type="predicted"/>
<evidence type="ECO:0000256" key="10">
    <source>
        <dbReference type="ARBA" id="ARBA00023237"/>
    </source>
</evidence>
<evidence type="ECO:0000256" key="7">
    <source>
        <dbReference type="ARBA" id="ARBA00023065"/>
    </source>
</evidence>
<keyword evidence="4" id="KW-1134">Transmembrane beta strand</keyword>
<dbReference type="InterPro" id="IPR050298">
    <property type="entry name" value="Gram-neg_bact_OMP"/>
</dbReference>
<dbReference type="InterPro" id="IPR033900">
    <property type="entry name" value="Gram_neg_porin_domain"/>
</dbReference>
<comment type="subunit">
    <text evidence="2">Homotrimer.</text>
</comment>
<evidence type="ECO:0000256" key="2">
    <source>
        <dbReference type="ARBA" id="ARBA00011233"/>
    </source>
</evidence>
<dbReference type="PANTHER" id="PTHR34501">
    <property type="entry name" value="PROTEIN YDDL-RELATED"/>
    <property type="match status" value="1"/>
</dbReference>
<dbReference type="Proteomes" id="UP000013047">
    <property type="component" value="Unassembled WGS sequence"/>
</dbReference>
<dbReference type="CDD" id="cd00342">
    <property type="entry name" value="gram_neg_porins"/>
    <property type="match status" value="1"/>
</dbReference>
<feature type="domain" description="Porin" evidence="12">
    <location>
        <begin position="7"/>
        <end position="335"/>
    </location>
</feature>
<dbReference type="SUPFAM" id="SSF56935">
    <property type="entry name" value="Porins"/>
    <property type="match status" value="1"/>
</dbReference>
<dbReference type="InterPro" id="IPR002299">
    <property type="entry name" value="Porin_Neis"/>
</dbReference>
<feature type="signal peptide" evidence="11">
    <location>
        <begin position="1"/>
        <end position="20"/>
    </location>
</feature>
<evidence type="ECO:0000256" key="3">
    <source>
        <dbReference type="ARBA" id="ARBA00022448"/>
    </source>
</evidence>
<dbReference type="InterPro" id="IPR023614">
    <property type="entry name" value="Porin_dom_sf"/>
</dbReference>
<keyword evidence="8" id="KW-0626">Porin</keyword>
<dbReference type="InterPro" id="IPR001702">
    <property type="entry name" value="Porin_Gram-ve"/>
</dbReference>
<dbReference type="AlphaFoldDB" id="N6ZRW7"/>
<dbReference type="GO" id="GO:0046930">
    <property type="term" value="C:pore complex"/>
    <property type="evidence" value="ECO:0007669"/>
    <property type="project" value="UniProtKB-KW"/>
</dbReference>
<keyword evidence="6 11" id="KW-0732">Signal</keyword>
<evidence type="ECO:0000256" key="11">
    <source>
        <dbReference type="SAM" id="SignalP"/>
    </source>
</evidence>
<keyword evidence="14" id="KW-1185">Reference proteome</keyword>
<accession>N6ZRW7</accession>
<keyword evidence="7" id="KW-0406">Ion transport</keyword>
<name>N6ZRW7_9RHOO</name>
<keyword evidence="3" id="KW-0813">Transport</keyword>
<dbReference type="PANTHER" id="PTHR34501:SF9">
    <property type="entry name" value="MAJOR OUTER MEMBRANE PROTEIN P.IA"/>
    <property type="match status" value="1"/>
</dbReference>
<evidence type="ECO:0000256" key="4">
    <source>
        <dbReference type="ARBA" id="ARBA00022452"/>
    </source>
</evidence>
<gene>
    <name evidence="13" type="ORF">C667_10775</name>
</gene>
<dbReference type="GO" id="GO:0034220">
    <property type="term" value="P:monoatomic ion transmembrane transport"/>
    <property type="evidence" value="ECO:0007669"/>
    <property type="project" value="InterPro"/>
</dbReference>
<dbReference type="GO" id="GO:0009279">
    <property type="term" value="C:cell outer membrane"/>
    <property type="evidence" value="ECO:0007669"/>
    <property type="project" value="UniProtKB-SubCell"/>
</dbReference>